<evidence type="ECO:0000313" key="2">
    <source>
        <dbReference type="Proteomes" id="UP000327143"/>
    </source>
</evidence>
<sequence length="116" mass="13455">MYREFLTPDDEEVYQPVGECPDSNEEGVRTFAFRDNFEQSLNFSYAALTRSVRVRWANHRGVDMLDIYREGATRLSFAPGKLAGKIFVDFEMGECTGILEIHFTPQLKVQDRLLFH</sequence>
<organism evidence="1 2">
    <name type="scientific">Streptomyces viridosporus T7A</name>
    <dbReference type="NCBI Taxonomy" id="665577"/>
    <lineage>
        <taxon>Bacteria</taxon>
        <taxon>Bacillati</taxon>
        <taxon>Actinomycetota</taxon>
        <taxon>Actinomycetes</taxon>
        <taxon>Kitasatosporales</taxon>
        <taxon>Streptomycetaceae</taxon>
        <taxon>Streptomyces</taxon>
    </lineage>
</organism>
<keyword evidence="2" id="KW-1185">Reference proteome</keyword>
<accession>A0ABX6ANE3</accession>
<name>A0ABX6ANE3_STRVD</name>
<evidence type="ECO:0000313" key="1">
    <source>
        <dbReference type="EMBL" id="QEU88747.1"/>
    </source>
</evidence>
<dbReference type="EMBL" id="CP023700">
    <property type="protein sequence ID" value="QEU88747.1"/>
    <property type="molecule type" value="Genomic_DNA"/>
</dbReference>
<dbReference type="RefSeq" id="WP_026084710.1">
    <property type="nucleotide sequence ID" value="NZ_CP023700.1"/>
</dbReference>
<proteinExistence type="predicted"/>
<dbReference type="Proteomes" id="UP000327143">
    <property type="component" value="Chromosome"/>
</dbReference>
<reference evidence="1 2" key="1">
    <citation type="submission" date="2017-09" db="EMBL/GenBank/DDBJ databases">
        <authorList>
            <person name="Lee N."/>
            <person name="Cho B.-K."/>
        </authorList>
    </citation>
    <scope>NUCLEOTIDE SEQUENCE [LARGE SCALE GENOMIC DNA]</scope>
    <source>
        <strain evidence="1 2">ATCC 39115</strain>
    </source>
</reference>
<protein>
    <submittedName>
        <fullName evidence="1">Uncharacterized protein</fullName>
    </submittedName>
</protein>
<gene>
    <name evidence="1" type="ORF">CP969_31720</name>
</gene>